<dbReference type="RefSeq" id="XP_028887691.1">
    <property type="nucleotide sequence ID" value="XM_029021183.1"/>
</dbReference>
<evidence type="ECO:0000313" key="15">
    <source>
        <dbReference type="Proteomes" id="UP000192257"/>
    </source>
</evidence>
<dbReference type="GeneID" id="39980963"/>
<evidence type="ECO:0000256" key="1">
    <source>
        <dbReference type="ARBA" id="ARBA00004496"/>
    </source>
</evidence>
<sequence length="748" mass="84583">MASRRVFTPMLALPLSSSYYCGCAVGVGFPPAGIRVSRTAVLGLTSWKHLCYDNNSIHHPILSSSRTFVNLADRKKMTSPEEMSESLKLIVGLDDKNAKDLSTKPERVEDLLGFFKSQDITPESPREQKVMLFNIWTKVKNLNHRDFVARYVKNMKLDSTQKVDAAIRFVSAIKNTDAVDTEKFEKECGVGVVITHDETVRLVKTALEEEDLKSLKVSWMKNPNMMLGKMKRVPGLQWADINVVKSTLEELVPPMIKDVVIEETGSKTKHKDPVAGTSNTTGAAATIRKCPRNENWKLIANGLTRSKISDLPSCKEGTKVYVIGWAHRVRHQSRISFVELRDGSGFIQVVFEGATEPFHRETSLAIRATLKYEPKAKVDLQPPYELHVEEYAIIGNSDGSIENIITAESSPDKLLDDRHLVVRGTYGSTTLKVRHEVLRAFREYFWSLDMSEVTPPTLVNTQCEGGSTLFDVMYYGKNAYLTQSSQLYLETCTSALGDVYCILPSYRAEKSKTRRHLSEYTHLEAEYAVCNYEDLLSHLEDLLVEVFNRVIKRVGHLVAFMNPGELVDASADPCDPKSWKFAPKKPFKRLRYGDAIKFCNENGIINPETNAPFQFGEDITDQPERAMVEKIGEIVFMTHFPAVMKSFYMSRDEHDPTLTESVDILVPGVGEIVGGSMRMWDYDELLQAYQREGLDPSTYYWYTDQRKFGSTPHGGFGLGVERFLVWLLNLGSVREACLFPRYMGRCEP</sequence>
<dbReference type="EMBL" id="NBCO01000001">
    <property type="protein sequence ID" value="ORC93625.1"/>
    <property type="molecule type" value="Genomic_DNA"/>
</dbReference>
<dbReference type="PRINTS" id="PR01042">
    <property type="entry name" value="TRNASYNTHASP"/>
</dbReference>
<dbReference type="InterPro" id="IPR012340">
    <property type="entry name" value="NA-bd_OB-fold"/>
</dbReference>
<evidence type="ECO:0000256" key="8">
    <source>
        <dbReference type="ARBA" id="ARBA00022917"/>
    </source>
</evidence>
<dbReference type="InterPro" id="IPR004522">
    <property type="entry name" value="Asn-tRNA-ligase"/>
</dbReference>
<keyword evidence="15" id="KW-1185">Reference proteome</keyword>
<dbReference type="EC" id="6.1.1.22" evidence="3"/>
<dbReference type="GO" id="GO:0005524">
    <property type="term" value="F:ATP binding"/>
    <property type="evidence" value="ECO:0007669"/>
    <property type="project" value="UniProtKB-KW"/>
</dbReference>
<protein>
    <recommendedName>
        <fullName evidence="3">asparagine--tRNA ligase</fullName>
        <ecNumber evidence="3">6.1.1.22</ecNumber>
    </recommendedName>
    <alternativeName>
        <fullName evidence="10">Asparaginyl-tRNA synthetase</fullName>
    </alternativeName>
</protein>
<dbReference type="InterPro" id="IPR007639">
    <property type="entry name" value="Gln-tRNA-synth_Ib_RNA-bd_N"/>
</dbReference>
<proteinExistence type="inferred from homology"/>
<dbReference type="InterPro" id="IPR004364">
    <property type="entry name" value="Aa-tRNA-synt_II"/>
</dbReference>
<dbReference type="Gene3D" id="1.10.8.1290">
    <property type="entry name" value="Glutaminyl-tRNA synthetase, non-specific RNA binding region part 1, domain 1"/>
    <property type="match status" value="1"/>
</dbReference>
<keyword evidence="7" id="KW-0067">ATP-binding</keyword>
<evidence type="ECO:0000256" key="2">
    <source>
        <dbReference type="ARBA" id="ARBA00008226"/>
    </source>
</evidence>
<dbReference type="GO" id="GO:0003676">
    <property type="term" value="F:nucleic acid binding"/>
    <property type="evidence" value="ECO:0007669"/>
    <property type="project" value="InterPro"/>
</dbReference>
<dbReference type="InterPro" id="IPR006195">
    <property type="entry name" value="aa-tRNA-synth_II"/>
</dbReference>
<dbReference type="InterPro" id="IPR045864">
    <property type="entry name" value="aa-tRNA-synth_II/BPL/LPL"/>
</dbReference>
<dbReference type="Pfam" id="PF01336">
    <property type="entry name" value="tRNA_anti-codon"/>
    <property type="match status" value="1"/>
</dbReference>
<keyword evidence="8" id="KW-0648">Protein biosynthesis</keyword>
<dbReference type="AlphaFoldDB" id="A0A1X0P9Y4"/>
<feature type="domain" description="Aminoacyl-transfer RNA synthetases class-II family profile" evidence="13">
    <location>
        <begin position="431"/>
        <end position="740"/>
    </location>
</feature>
<evidence type="ECO:0000256" key="6">
    <source>
        <dbReference type="ARBA" id="ARBA00022741"/>
    </source>
</evidence>
<evidence type="ECO:0000256" key="11">
    <source>
        <dbReference type="ARBA" id="ARBA00047844"/>
    </source>
</evidence>
<evidence type="ECO:0000256" key="10">
    <source>
        <dbReference type="ARBA" id="ARBA00029886"/>
    </source>
</evidence>
<comment type="subcellular location">
    <subcellularLocation>
        <location evidence="1">Cytoplasm</location>
    </subcellularLocation>
</comment>
<keyword evidence="4" id="KW-0963">Cytoplasm</keyword>
<dbReference type="Pfam" id="PF04558">
    <property type="entry name" value="tRNA_synt_1c_R1"/>
    <property type="match status" value="1"/>
</dbReference>
<evidence type="ECO:0000256" key="7">
    <source>
        <dbReference type="ARBA" id="ARBA00022840"/>
    </source>
</evidence>
<keyword evidence="12" id="KW-0732">Signal</keyword>
<keyword evidence="5" id="KW-0436">Ligase</keyword>
<dbReference type="PANTHER" id="PTHR22594:SF16">
    <property type="entry name" value="ASPARAGINE--TRNA LIGASE, CYTOPLASMIC"/>
    <property type="match status" value="1"/>
</dbReference>
<comment type="similarity">
    <text evidence="2">Belongs to the class-II aminoacyl-tRNA synthetase family.</text>
</comment>
<reference evidence="14 15" key="1">
    <citation type="submission" date="2017-03" db="EMBL/GenBank/DDBJ databases">
        <title>An alternative strategy for trypanosome survival in the mammalian bloodstream revealed through genome and transcriptome analysis of the ubiquitous bovine parasite Trypanosoma (Megatrypanum) theileri.</title>
        <authorList>
            <person name="Kelly S."/>
            <person name="Ivens A."/>
            <person name="Mott A."/>
            <person name="O'Neill E."/>
            <person name="Emms D."/>
            <person name="Macleod O."/>
            <person name="Voorheis P."/>
            <person name="Matthews J."/>
            <person name="Matthews K."/>
            <person name="Carrington M."/>
        </authorList>
    </citation>
    <scope>NUCLEOTIDE SEQUENCE [LARGE SCALE GENOMIC DNA]</scope>
    <source>
        <strain evidence="14">Edinburgh</strain>
    </source>
</reference>
<dbReference type="SUPFAM" id="SSF50249">
    <property type="entry name" value="Nucleic acid-binding proteins"/>
    <property type="match status" value="1"/>
</dbReference>
<comment type="catalytic activity">
    <reaction evidence="11">
        <text>tRNA(Asn) + L-asparagine + ATP = L-asparaginyl-tRNA(Asn) + AMP + diphosphate + H(+)</text>
        <dbReference type="Rhea" id="RHEA:11180"/>
        <dbReference type="Rhea" id="RHEA-COMP:9659"/>
        <dbReference type="Rhea" id="RHEA-COMP:9674"/>
        <dbReference type="ChEBI" id="CHEBI:15378"/>
        <dbReference type="ChEBI" id="CHEBI:30616"/>
        <dbReference type="ChEBI" id="CHEBI:33019"/>
        <dbReference type="ChEBI" id="CHEBI:58048"/>
        <dbReference type="ChEBI" id="CHEBI:78442"/>
        <dbReference type="ChEBI" id="CHEBI:78515"/>
        <dbReference type="ChEBI" id="CHEBI:456215"/>
        <dbReference type="EC" id="6.1.1.22"/>
    </reaction>
</comment>
<gene>
    <name evidence="14" type="ORF">TM35_000015020</name>
</gene>
<accession>A0A1X0P9Y4</accession>
<feature type="chain" id="PRO_5010857076" description="asparagine--tRNA ligase" evidence="12">
    <location>
        <begin position="19"/>
        <end position="748"/>
    </location>
</feature>
<dbReference type="GO" id="GO:0006421">
    <property type="term" value="P:asparaginyl-tRNA aminoacylation"/>
    <property type="evidence" value="ECO:0007669"/>
    <property type="project" value="InterPro"/>
</dbReference>
<feature type="signal peptide" evidence="12">
    <location>
        <begin position="1"/>
        <end position="18"/>
    </location>
</feature>
<organism evidence="14 15">
    <name type="scientific">Trypanosoma theileri</name>
    <dbReference type="NCBI Taxonomy" id="67003"/>
    <lineage>
        <taxon>Eukaryota</taxon>
        <taxon>Discoba</taxon>
        <taxon>Euglenozoa</taxon>
        <taxon>Kinetoplastea</taxon>
        <taxon>Metakinetoplastina</taxon>
        <taxon>Trypanosomatida</taxon>
        <taxon>Trypanosomatidae</taxon>
        <taxon>Trypanosoma</taxon>
    </lineage>
</organism>
<dbReference type="NCBIfam" id="TIGR00457">
    <property type="entry name" value="asnS"/>
    <property type="match status" value="1"/>
</dbReference>
<dbReference type="OrthoDB" id="1931232at2759"/>
<dbReference type="SUPFAM" id="SSF55681">
    <property type="entry name" value="Class II aaRS and biotin synthetases"/>
    <property type="match status" value="1"/>
</dbReference>
<keyword evidence="9 14" id="KW-0030">Aminoacyl-tRNA synthetase</keyword>
<keyword evidence="6" id="KW-0547">Nucleotide-binding</keyword>
<dbReference type="CDD" id="cd04323">
    <property type="entry name" value="AsnRS_cyto_like_N"/>
    <property type="match status" value="1"/>
</dbReference>
<evidence type="ECO:0000256" key="3">
    <source>
        <dbReference type="ARBA" id="ARBA00012816"/>
    </source>
</evidence>
<dbReference type="GO" id="GO:0005737">
    <property type="term" value="C:cytoplasm"/>
    <property type="evidence" value="ECO:0007669"/>
    <property type="project" value="UniProtKB-SubCell"/>
</dbReference>
<dbReference type="CDD" id="cd00776">
    <property type="entry name" value="AsxRS_core"/>
    <property type="match status" value="1"/>
</dbReference>
<name>A0A1X0P9Y4_9TRYP</name>
<dbReference type="Gene3D" id="2.40.50.140">
    <property type="entry name" value="Nucleic acid-binding proteins"/>
    <property type="match status" value="1"/>
</dbReference>
<evidence type="ECO:0000256" key="12">
    <source>
        <dbReference type="SAM" id="SignalP"/>
    </source>
</evidence>
<dbReference type="Proteomes" id="UP000192257">
    <property type="component" value="Unassembled WGS sequence"/>
</dbReference>
<comment type="caution">
    <text evidence="14">The sequence shown here is derived from an EMBL/GenBank/DDBJ whole genome shotgun (WGS) entry which is preliminary data.</text>
</comment>
<dbReference type="FunFam" id="1.10.8.1290:FF:000002">
    <property type="entry name" value="Glutamine--tRNA ligase cytoplasmic"/>
    <property type="match status" value="1"/>
</dbReference>
<dbReference type="PROSITE" id="PS50862">
    <property type="entry name" value="AA_TRNA_LIGASE_II"/>
    <property type="match status" value="1"/>
</dbReference>
<evidence type="ECO:0000256" key="5">
    <source>
        <dbReference type="ARBA" id="ARBA00022598"/>
    </source>
</evidence>
<dbReference type="VEuPathDB" id="TriTrypDB:TM35_000015020"/>
<evidence type="ECO:0000259" key="13">
    <source>
        <dbReference type="PROSITE" id="PS50862"/>
    </source>
</evidence>
<dbReference type="InterPro" id="IPR002312">
    <property type="entry name" value="Asp/Asn-tRNA-synth_IIb"/>
</dbReference>
<evidence type="ECO:0000256" key="4">
    <source>
        <dbReference type="ARBA" id="ARBA00022490"/>
    </source>
</evidence>
<dbReference type="STRING" id="67003.A0A1X0P9Y4"/>
<dbReference type="Gene3D" id="3.30.930.10">
    <property type="entry name" value="Bira Bifunctional Protein, Domain 2"/>
    <property type="match status" value="1"/>
</dbReference>
<dbReference type="InterPro" id="IPR004365">
    <property type="entry name" value="NA-bd_OB_tRNA"/>
</dbReference>
<dbReference type="PANTHER" id="PTHR22594">
    <property type="entry name" value="ASPARTYL/LYSYL-TRNA SYNTHETASE"/>
    <property type="match status" value="1"/>
</dbReference>
<dbReference type="GO" id="GO:0004816">
    <property type="term" value="F:asparagine-tRNA ligase activity"/>
    <property type="evidence" value="ECO:0007669"/>
    <property type="project" value="UniProtKB-EC"/>
</dbReference>
<evidence type="ECO:0000313" key="14">
    <source>
        <dbReference type="EMBL" id="ORC93625.1"/>
    </source>
</evidence>
<dbReference type="Pfam" id="PF00152">
    <property type="entry name" value="tRNA-synt_2"/>
    <property type="match status" value="1"/>
</dbReference>
<evidence type="ECO:0000256" key="9">
    <source>
        <dbReference type="ARBA" id="ARBA00023146"/>
    </source>
</evidence>
<dbReference type="InterPro" id="IPR042558">
    <property type="entry name" value="Gln-tRNA-synth_Ib_RNA-bd_N_1"/>
</dbReference>